<protein>
    <recommendedName>
        <fullName evidence="4">ABC-2 type transport system permease protein</fullName>
    </recommendedName>
</protein>
<keyword evidence="1" id="KW-0472">Membrane</keyword>
<evidence type="ECO:0000256" key="1">
    <source>
        <dbReference type="SAM" id="Phobius"/>
    </source>
</evidence>
<dbReference type="EMBL" id="JAGTPW010000031">
    <property type="protein sequence ID" value="MBR8645276.1"/>
    <property type="molecule type" value="Genomic_DNA"/>
</dbReference>
<evidence type="ECO:0000313" key="3">
    <source>
        <dbReference type="Proteomes" id="UP000680045"/>
    </source>
</evidence>
<reference evidence="2" key="1">
    <citation type="submission" date="2021-04" db="EMBL/GenBank/DDBJ databases">
        <title>Whole genome sequencing of Enterococci isolates from hospitalized patients.</title>
        <authorList>
            <person name="Ogoti B.M."/>
            <person name="Onyambu F.G."/>
        </authorList>
    </citation>
    <scope>NUCLEOTIDE SEQUENCE</scope>
    <source>
        <strain evidence="2">242</strain>
    </source>
</reference>
<organism evidence="2 3">
    <name type="scientific">Peribacillus frigoritolerans</name>
    <dbReference type="NCBI Taxonomy" id="450367"/>
    <lineage>
        <taxon>Bacteria</taxon>
        <taxon>Bacillati</taxon>
        <taxon>Bacillota</taxon>
        <taxon>Bacilli</taxon>
        <taxon>Bacillales</taxon>
        <taxon>Bacillaceae</taxon>
        <taxon>Peribacillus</taxon>
    </lineage>
</organism>
<name>A0A941FR85_9BACI</name>
<feature type="transmembrane region" description="Helical" evidence="1">
    <location>
        <begin position="165"/>
        <end position="182"/>
    </location>
</feature>
<gene>
    <name evidence="2" type="ORF">KEH51_17100</name>
</gene>
<keyword evidence="1" id="KW-0812">Transmembrane</keyword>
<feature type="transmembrane region" description="Helical" evidence="1">
    <location>
        <begin position="99"/>
        <end position="118"/>
    </location>
</feature>
<evidence type="ECO:0008006" key="4">
    <source>
        <dbReference type="Google" id="ProtNLM"/>
    </source>
</evidence>
<proteinExistence type="predicted"/>
<feature type="transmembrane region" description="Helical" evidence="1">
    <location>
        <begin position="139"/>
        <end position="159"/>
    </location>
</feature>
<comment type="caution">
    <text evidence="2">The sequence shown here is derived from an EMBL/GenBank/DDBJ whole genome shotgun (WGS) entry which is preliminary data.</text>
</comment>
<sequence>MLLLIQNEVFPNYLNITKEGVFDKYFSYSVLFLCCINNISGTPYSREGKYHYLLKSVPFDEKYVYFSKVIFSSIISIIAVVISFLIFALFGYWEMENAVMLLITSCLVVCYNLLTPLYDMKNPSIEWENPSVAIKSNPNVLISLLYGLPLLILVTAIHFGLVWFSVQPLIGALMILVIAIAINSI</sequence>
<dbReference type="Proteomes" id="UP000680045">
    <property type="component" value="Unassembled WGS sequence"/>
</dbReference>
<keyword evidence="1" id="KW-1133">Transmembrane helix</keyword>
<evidence type="ECO:0000313" key="2">
    <source>
        <dbReference type="EMBL" id="MBR8645276.1"/>
    </source>
</evidence>
<feature type="transmembrane region" description="Helical" evidence="1">
    <location>
        <begin position="65"/>
        <end position="93"/>
    </location>
</feature>
<dbReference type="AlphaFoldDB" id="A0A941FR85"/>
<accession>A0A941FR85</accession>